<evidence type="ECO:0000256" key="6">
    <source>
        <dbReference type="PROSITE-ProRule" id="PRU10141"/>
    </source>
</evidence>
<keyword evidence="2" id="KW-0808">Transferase</keyword>
<keyword evidence="1" id="KW-0723">Serine/threonine-protein kinase</keyword>
<dbReference type="VEuPathDB" id="TriTrypDB:ADEAN_000573400"/>
<dbReference type="AlphaFoldDB" id="A0A7G2CEQ8"/>
<dbReference type="CDD" id="cd06606">
    <property type="entry name" value="STKc_MAPKKK"/>
    <property type="match status" value="1"/>
</dbReference>
<feature type="domain" description="Protein kinase" evidence="8">
    <location>
        <begin position="172"/>
        <end position="429"/>
    </location>
</feature>
<evidence type="ECO:0000256" key="2">
    <source>
        <dbReference type="ARBA" id="ARBA00022679"/>
    </source>
</evidence>
<proteinExistence type="predicted"/>
<evidence type="ECO:0000256" key="1">
    <source>
        <dbReference type="ARBA" id="ARBA00022527"/>
    </source>
</evidence>
<dbReference type="PROSITE" id="PS00107">
    <property type="entry name" value="PROTEIN_KINASE_ATP"/>
    <property type="match status" value="1"/>
</dbReference>
<evidence type="ECO:0000259" key="8">
    <source>
        <dbReference type="PROSITE" id="PS50011"/>
    </source>
</evidence>
<feature type="binding site" evidence="6">
    <location>
        <position position="201"/>
    </location>
    <ligand>
        <name>ATP</name>
        <dbReference type="ChEBI" id="CHEBI:30616"/>
    </ligand>
</feature>
<evidence type="ECO:0000256" key="5">
    <source>
        <dbReference type="ARBA" id="ARBA00022840"/>
    </source>
</evidence>
<dbReference type="Pfam" id="PF00069">
    <property type="entry name" value="Pkinase"/>
    <property type="match status" value="1"/>
</dbReference>
<dbReference type="PROSITE" id="PS00108">
    <property type="entry name" value="PROTEIN_KINASE_ST"/>
    <property type="match status" value="1"/>
</dbReference>
<dbReference type="EMBL" id="LR877154">
    <property type="protein sequence ID" value="CAD2218246.1"/>
    <property type="molecule type" value="Genomic_DNA"/>
</dbReference>
<dbReference type="OrthoDB" id="8693905at2759"/>
<keyword evidence="3 6" id="KW-0547">Nucleotide-binding</keyword>
<dbReference type="PROSITE" id="PS50011">
    <property type="entry name" value="PROTEIN_KINASE_DOM"/>
    <property type="match status" value="1"/>
</dbReference>
<gene>
    <name evidence="9" type="ORF">ADEAN_000573400</name>
</gene>
<dbReference type="GO" id="GO:0004674">
    <property type="term" value="F:protein serine/threonine kinase activity"/>
    <property type="evidence" value="ECO:0007669"/>
    <property type="project" value="UniProtKB-KW"/>
</dbReference>
<protein>
    <submittedName>
        <fullName evidence="9">Protein kinase domain/Protein tyrosine kinase, putative</fullName>
    </submittedName>
</protein>
<feature type="region of interest" description="Disordered" evidence="7">
    <location>
        <begin position="39"/>
        <end position="101"/>
    </location>
</feature>
<feature type="region of interest" description="Disordered" evidence="7">
    <location>
        <begin position="1"/>
        <end position="24"/>
    </location>
</feature>
<evidence type="ECO:0000313" key="10">
    <source>
        <dbReference type="Proteomes" id="UP000515908"/>
    </source>
</evidence>
<dbReference type="InterPro" id="IPR008271">
    <property type="entry name" value="Ser/Thr_kinase_AS"/>
</dbReference>
<dbReference type="InterPro" id="IPR017441">
    <property type="entry name" value="Protein_kinase_ATP_BS"/>
</dbReference>
<sequence length="652" mass="69957">MSYSSLTSDSDSSTGSDCTSISESVPSCSLTAMDAKMTGGAGRLRKPPPPQAKSNSFGSIFGGAEIDPFDGRSISHHTDSSVKAVSDNSQKDSYNATQMTGIRPDDVFSNYTFSSGLNDKSDNLRDDPPNGSNSGFTNQFNGDSSYNTSYRPSVLLSKKASTDDGQWQVTRVEKLARIGRGSYGDVYKGKDLDTGNIIAIKEILVSKDFTKDIEKQLDTLEREIIVMRKLHHPSIINYLGASRDENCLQIFMEYIGGGSIGDALKADGPFPEDRARGYTKQLLNGLLYLHERKILHRDLKGDNLFLTEDGILKVGDFGTSKELVTTLVTDSVAGTPNFMAPEVIACSGHGYAADIWSVGCCVLEMLIGSPPFSKMDNHMAVMFAIMKGKFDSEIPDNISEPAKSFIRACTMFAVEDRWTASQLMEHPWLVGEAAGNSKQRQKSIVGLGEVVSPSAPTRDMQRRRSVAQAFRSSNNMEDSTITALNAAVSMKKKTTTGDDVNVSKSRSESPPASSPDKSHKAKSLDVTALQSACNGGTDEVCGTTSSNGEETPRHTSPRQPKATKKVKSESGPRDVSATSDSKVAAKLRPHPPDSASPKGNPKRGASGGPHSTTATRPSKRRANDAAPMTTRGNGSTPSIHPLRGASGKKARS</sequence>
<feature type="region of interest" description="Disordered" evidence="7">
    <location>
        <begin position="118"/>
        <end position="144"/>
    </location>
</feature>
<feature type="compositionally biased region" description="Polar residues" evidence="7">
    <location>
        <begin position="130"/>
        <end position="144"/>
    </location>
</feature>
<organism evidence="9 10">
    <name type="scientific">Angomonas deanei</name>
    <dbReference type="NCBI Taxonomy" id="59799"/>
    <lineage>
        <taxon>Eukaryota</taxon>
        <taxon>Discoba</taxon>
        <taxon>Euglenozoa</taxon>
        <taxon>Kinetoplastea</taxon>
        <taxon>Metakinetoplastina</taxon>
        <taxon>Trypanosomatida</taxon>
        <taxon>Trypanosomatidae</taxon>
        <taxon>Strigomonadinae</taxon>
        <taxon>Angomonas</taxon>
    </lineage>
</organism>
<dbReference type="Proteomes" id="UP000515908">
    <property type="component" value="Chromosome 10"/>
</dbReference>
<evidence type="ECO:0000256" key="7">
    <source>
        <dbReference type="SAM" id="MobiDB-lite"/>
    </source>
</evidence>
<feature type="region of interest" description="Disordered" evidence="7">
    <location>
        <begin position="492"/>
        <end position="652"/>
    </location>
</feature>
<dbReference type="SUPFAM" id="SSF56112">
    <property type="entry name" value="Protein kinase-like (PK-like)"/>
    <property type="match status" value="1"/>
</dbReference>
<dbReference type="GO" id="GO:0005524">
    <property type="term" value="F:ATP binding"/>
    <property type="evidence" value="ECO:0007669"/>
    <property type="project" value="UniProtKB-UniRule"/>
</dbReference>
<dbReference type="SMART" id="SM00220">
    <property type="entry name" value="S_TKc"/>
    <property type="match status" value="1"/>
</dbReference>
<dbReference type="InterPro" id="IPR000719">
    <property type="entry name" value="Prot_kinase_dom"/>
</dbReference>
<evidence type="ECO:0000256" key="3">
    <source>
        <dbReference type="ARBA" id="ARBA00022741"/>
    </source>
</evidence>
<accession>A0A7G2CEQ8</accession>
<keyword evidence="5 6" id="KW-0067">ATP-binding</keyword>
<dbReference type="PANTHER" id="PTHR11584">
    <property type="entry name" value="SERINE/THREONINE PROTEIN KINASE"/>
    <property type="match status" value="1"/>
</dbReference>
<name>A0A7G2CEQ8_9TRYP</name>
<dbReference type="PANTHER" id="PTHR11584:SF369">
    <property type="entry name" value="MITOGEN-ACTIVATED PROTEIN KINASE KINASE KINASE 19-RELATED"/>
    <property type="match status" value="1"/>
</dbReference>
<feature type="compositionally biased region" description="Polar residues" evidence="7">
    <location>
        <begin position="81"/>
        <end position="100"/>
    </location>
</feature>
<evidence type="ECO:0000256" key="4">
    <source>
        <dbReference type="ARBA" id="ARBA00022777"/>
    </source>
</evidence>
<keyword evidence="4 9" id="KW-0418">Kinase</keyword>
<feature type="region of interest" description="Disordered" evidence="7">
    <location>
        <begin position="447"/>
        <end position="476"/>
    </location>
</feature>
<dbReference type="Gene3D" id="1.10.510.10">
    <property type="entry name" value="Transferase(Phosphotransferase) domain 1"/>
    <property type="match status" value="1"/>
</dbReference>
<keyword evidence="10" id="KW-1185">Reference proteome</keyword>
<dbReference type="InterPro" id="IPR011009">
    <property type="entry name" value="Kinase-like_dom_sf"/>
</dbReference>
<evidence type="ECO:0000313" key="9">
    <source>
        <dbReference type="EMBL" id="CAD2218246.1"/>
    </source>
</evidence>
<feature type="compositionally biased region" description="Basic and acidic residues" evidence="7">
    <location>
        <begin position="119"/>
        <end position="128"/>
    </location>
</feature>
<reference evidence="9 10" key="1">
    <citation type="submission" date="2020-08" db="EMBL/GenBank/DDBJ databases">
        <authorList>
            <person name="Newling K."/>
            <person name="Davey J."/>
            <person name="Forrester S."/>
        </authorList>
    </citation>
    <scope>NUCLEOTIDE SEQUENCE [LARGE SCALE GENOMIC DNA]</scope>
    <source>
        <strain evidence="10">Crithidia deanei Carvalho (ATCC PRA-265)</strain>
    </source>
</reference>